<dbReference type="InterPro" id="IPR050104">
    <property type="entry name" value="FMN-dep_NADH:Q_OxRdtase_AzoR1"/>
</dbReference>
<dbReference type="Pfam" id="PF03358">
    <property type="entry name" value="FMN_red"/>
    <property type="match status" value="1"/>
</dbReference>
<evidence type="ECO:0000313" key="2">
    <source>
        <dbReference type="EMBL" id="OQA55491.1"/>
    </source>
</evidence>
<dbReference type="AlphaFoldDB" id="A0A1V5SMR3"/>
<comment type="caution">
    <text evidence="2">The sequence shown here is derived from an EMBL/GenBank/DDBJ whole genome shotgun (WGS) entry which is preliminary data.</text>
</comment>
<dbReference type="GO" id="GO:0016491">
    <property type="term" value="F:oxidoreductase activity"/>
    <property type="evidence" value="ECO:0007669"/>
    <property type="project" value="InterPro"/>
</dbReference>
<dbReference type="EMBL" id="MWBQ01000156">
    <property type="protein sequence ID" value="OQA55491.1"/>
    <property type="molecule type" value="Genomic_DNA"/>
</dbReference>
<proteinExistence type="predicted"/>
<organism evidence="2">
    <name type="scientific">Candidatus Atribacter allofermentans</name>
    <dbReference type="NCBI Taxonomy" id="1852833"/>
    <lineage>
        <taxon>Bacteria</taxon>
        <taxon>Pseudomonadati</taxon>
        <taxon>Atribacterota</taxon>
        <taxon>Atribacteria</taxon>
        <taxon>Atribacterales</taxon>
        <taxon>Atribacteraceae</taxon>
        <taxon>Atribacter</taxon>
    </lineage>
</organism>
<dbReference type="PANTHER" id="PTHR43741">
    <property type="entry name" value="FMN-DEPENDENT NADH-AZOREDUCTASE 1"/>
    <property type="match status" value="1"/>
</dbReference>
<dbReference type="InterPro" id="IPR005025">
    <property type="entry name" value="FMN_Rdtase-like_dom"/>
</dbReference>
<dbReference type="InterPro" id="IPR029039">
    <property type="entry name" value="Flavoprotein-like_sf"/>
</dbReference>
<dbReference type="SUPFAM" id="SSF52218">
    <property type="entry name" value="Flavoproteins"/>
    <property type="match status" value="1"/>
</dbReference>
<dbReference type="Proteomes" id="UP000485569">
    <property type="component" value="Unassembled WGS sequence"/>
</dbReference>
<reference evidence="2" key="1">
    <citation type="submission" date="2017-02" db="EMBL/GenBank/DDBJ databases">
        <title>Delving into the versatile metabolic prowess of the omnipresent phylum Bacteroidetes.</title>
        <authorList>
            <person name="Nobu M.K."/>
            <person name="Mei R."/>
            <person name="Narihiro T."/>
            <person name="Kuroda K."/>
            <person name="Liu W.-T."/>
        </authorList>
    </citation>
    <scope>NUCLEOTIDE SEQUENCE</scope>
    <source>
        <strain evidence="2">ADurb.Bin276</strain>
    </source>
</reference>
<evidence type="ECO:0000259" key="1">
    <source>
        <dbReference type="Pfam" id="PF03358"/>
    </source>
</evidence>
<name>A0A1V5SMR3_9BACT</name>
<gene>
    <name evidence="2" type="ORF">BWY41_01640</name>
</gene>
<dbReference type="Gene3D" id="3.40.50.360">
    <property type="match status" value="1"/>
</dbReference>
<sequence length="232" mass="26712">MKITVIYGQSHRGSSYHITQHILDKISNTNKEIYEYFMPNDTPSFCVGCYQCIMKSEYACPQAEKVQNIVASMEVSDLIVINSPTYCLEMTGQLKTFFDHLGYMWFSHRPKPVMFQKIGIVISTAAGGGSKKVAKSIAKQLFWMGVPKVYRLNKNIKGSTWQTVSDKMKGSIDRVTTKLSRKVEANIGKVRPGLGQRFLFIIMRSMQKSNNWNEVDKNYWKENGWLDKKRPW</sequence>
<accession>A0A1V5SMR3</accession>
<protein>
    <submittedName>
        <fullName evidence="2">NAD(P)H:quinone oxidoreductase</fullName>
    </submittedName>
</protein>
<dbReference type="PANTHER" id="PTHR43741:SF4">
    <property type="entry name" value="FMN-DEPENDENT NADH:QUINONE OXIDOREDUCTASE"/>
    <property type="match status" value="1"/>
</dbReference>
<feature type="domain" description="NADPH-dependent FMN reductase-like" evidence="1">
    <location>
        <begin position="1"/>
        <end position="147"/>
    </location>
</feature>